<comment type="caution">
    <text evidence="11">The sequence shown here is derived from an EMBL/GenBank/DDBJ whole genome shotgun (WGS) entry which is preliminary data.</text>
</comment>
<dbReference type="PANTHER" id="PTHR37324:SF2">
    <property type="entry name" value="PTS SYSTEM GALACTITOL-SPECIFIC EIIC COMPONENT"/>
    <property type="match status" value="1"/>
</dbReference>
<evidence type="ECO:0000313" key="11">
    <source>
        <dbReference type="EMBL" id="MRI82616.1"/>
    </source>
</evidence>
<evidence type="ECO:0000256" key="9">
    <source>
        <dbReference type="SAM" id="Phobius"/>
    </source>
</evidence>
<dbReference type="GO" id="GO:0009401">
    <property type="term" value="P:phosphoenolpyruvate-dependent sugar phosphotransferase system"/>
    <property type="evidence" value="ECO:0007669"/>
    <property type="project" value="UniProtKB-KW"/>
</dbReference>
<keyword evidence="4" id="KW-0762">Sugar transport</keyword>
<keyword evidence="3" id="KW-1003">Cell membrane</keyword>
<evidence type="ECO:0000256" key="3">
    <source>
        <dbReference type="ARBA" id="ARBA00022475"/>
    </source>
</evidence>
<dbReference type="GO" id="GO:0005886">
    <property type="term" value="C:plasma membrane"/>
    <property type="evidence" value="ECO:0007669"/>
    <property type="project" value="UniProtKB-SubCell"/>
</dbReference>
<feature type="transmembrane region" description="Helical" evidence="9">
    <location>
        <begin position="355"/>
        <end position="373"/>
    </location>
</feature>
<evidence type="ECO:0000256" key="2">
    <source>
        <dbReference type="ARBA" id="ARBA00022448"/>
    </source>
</evidence>
<dbReference type="PANTHER" id="PTHR37324">
    <property type="entry name" value="PTS SYSTEM GALACTITOL-SPECIFIC EIIC COMPONENT"/>
    <property type="match status" value="1"/>
</dbReference>
<gene>
    <name evidence="11" type="ORF">GIY11_11405</name>
</gene>
<evidence type="ECO:0000256" key="8">
    <source>
        <dbReference type="ARBA" id="ARBA00023136"/>
    </source>
</evidence>
<accession>A0A844C1N2</accession>
<feature type="transmembrane region" description="Helical" evidence="9">
    <location>
        <begin position="93"/>
        <end position="115"/>
    </location>
</feature>
<evidence type="ECO:0000256" key="7">
    <source>
        <dbReference type="ARBA" id="ARBA00022989"/>
    </source>
</evidence>
<dbReference type="Proteomes" id="UP000469870">
    <property type="component" value="Unassembled WGS sequence"/>
</dbReference>
<keyword evidence="7 9" id="KW-1133">Transmembrane helix</keyword>
<dbReference type="AlphaFoldDB" id="A0A844C1N2"/>
<evidence type="ECO:0000256" key="6">
    <source>
        <dbReference type="ARBA" id="ARBA00022692"/>
    </source>
</evidence>
<keyword evidence="5" id="KW-0598">Phosphotransferase system</keyword>
<name>A0A844C1N2_9LACT</name>
<protein>
    <submittedName>
        <fullName evidence="11">PTS galactitol transporter subunit IIC</fullName>
    </submittedName>
</protein>
<proteinExistence type="predicted"/>
<feature type="transmembrane region" description="Helical" evidence="9">
    <location>
        <begin position="222"/>
        <end position="243"/>
    </location>
</feature>
<evidence type="ECO:0000313" key="12">
    <source>
        <dbReference type="Proteomes" id="UP000469870"/>
    </source>
</evidence>
<keyword evidence="6 9" id="KW-0812">Transmembrane</keyword>
<feature type="transmembrane region" description="Helical" evidence="9">
    <location>
        <begin position="183"/>
        <end position="201"/>
    </location>
</feature>
<dbReference type="Pfam" id="PF03611">
    <property type="entry name" value="EIIC-GAT"/>
    <property type="match status" value="1"/>
</dbReference>
<reference evidence="11 12" key="1">
    <citation type="submission" date="2019-11" db="EMBL/GenBank/DDBJ databases">
        <title>Characterisation of Fundicoccus ignavus gen. nov. sp. nov., a novel genus of the family Aerococcaceae isolated from bulk tank milk.</title>
        <authorList>
            <person name="Siebert A."/>
            <person name="Huptas C."/>
            <person name="Wenning M."/>
            <person name="Scherer S."/>
            <person name="Doll E.V."/>
        </authorList>
    </citation>
    <scope>NUCLEOTIDE SEQUENCE [LARGE SCALE GENOMIC DNA]</scope>
    <source>
        <strain evidence="11 12">DSM 109653</strain>
    </source>
</reference>
<dbReference type="PIRSF" id="PIRSF006304">
    <property type="entry name" value="GatC"/>
    <property type="match status" value="1"/>
</dbReference>
<feature type="domain" description="PTS EIIC type-2" evidence="10">
    <location>
        <begin position="8"/>
        <end position="421"/>
    </location>
</feature>
<dbReference type="PROSITE" id="PS51104">
    <property type="entry name" value="PTS_EIIC_TYPE_2"/>
    <property type="match status" value="1"/>
</dbReference>
<keyword evidence="2" id="KW-0813">Transport</keyword>
<dbReference type="RefSeq" id="WP_153862683.1">
    <property type="nucleotide sequence ID" value="NZ_WJQR01000014.1"/>
</dbReference>
<evidence type="ECO:0000256" key="1">
    <source>
        <dbReference type="ARBA" id="ARBA00004651"/>
    </source>
</evidence>
<feature type="transmembrane region" description="Helical" evidence="9">
    <location>
        <begin position="307"/>
        <end position="325"/>
    </location>
</feature>
<dbReference type="EMBL" id="WJQR01000014">
    <property type="protein sequence ID" value="MRI82616.1"/>
    <property type="molecule type" value="Genomic_DNA"/>
</dbReference>
<keyword evidence="8 9" id="KW-0472">Membrane</keyword>
<feature type="transmembrane region" description="Helical" evidence="9">
    <location>
        <begin position="12"/>
        <end position="31"/>
    </location>
</feature>
<dbReference type="GO" id="GO:0015577">
    <property type="term" value="F:galactitol transmembrane transporter activity"/>
    <property type="evidence" value="ECO:0007669"/>
    <property type="project" value="InterPro"/>
</dbReference>
<organism evidence="11 12">
    <name type="scientific">Fundicoccus ignavus</name>
    <dbReference type="NCBI Taxonomy" id="2664442"/>
    <lineage>
        <taxon>Bacteria</taxon>
        <taxon>Bacillati</taxon>
        <taxon>Bacillota</taxon>
        <taxon>Bacilli</taxon>
        <taxon>Lactobacillales</taxon>
        <taxon>Aerococcaceae</taxon>
        <taxon>Fundicoccus</taxon>
    </lineage>
</organism>
<comment type="subcellular location">
    <subcellularLocation>
        <location evidence="1">Cell membrane</location>
        <topology evidence="1">Multi-pass membrane protein</topology>
    </subcellularLocation>
</comment>
<sequence>MELLTNSFNYLIDLGPTVMIPLFIFLIALFFKVKPGKAFISAITIGIGFTGVNLVVGLLSDSLGTAAQQMVERFGFNLTVIDIGWPAAASAAFASPVAPIMIVAVLAVNLLMLALKLTKTLNIDIWNFHHFIAAAAVAYLTTGNMVIAILLGLLMEVVVLIFADKFAPIIQEFYGLEGVSLTTGSSVAYAIIGMPIAWLVSKIPGIGKIELSPEEIQKRFGIFGEPMVMGLIIGIILGLLAGYDVGSSVGLGISLAAVMVLMPRMVKLLMEGLIPISTAAQEYSNKNFAGREIYIGLDSALATGHPANISSGLLLVPITLFLAVILPGNRVLPFGDLATIPFYTAYIAASRKGNIFHTVLAGTVMMAIGLYIATDFAPAHTALVEGLGQFSTEGGQMFSSFDTGGNVLKWIVWKLSTLFAN</sequence>
<feature type="transmembrane region" description="Helical" evidence="9">
    <location>
        <begin position="136"/>
        <end position="163"/>
    </location>
</feature>
<dbReference type="InterPro" id="IPR013014">
    <property type="entry name" value="PTS_EIIC_2"/>
</dbReference>
<dbReference type="InterPro" id="IPR004703">
    <property type="entry name" value="PTS_sugar-sp_permease"/>
</dbReference>
<evidence type="ECO:0000256" key="5">
    <source>
        <dbReference type="ARBA" id="ARBA00022683"/>
    </source>
</evidence>
<evidence type="ECO:0000259" key="10">
    <source>
        <dbReference type="PROSITE" id="PS51104"/>
    </source>
</evidence>
<dbReference type="InterPro" id="IPR013853">
    <property type="entry name" value="EIIC-GAT"/>
</dbReference>
<evidence type="ECO:0000256" key="4">
    <source>
        <dbReference type="ARBA" id="ARBA00022597"/>
    </source>
</evidence>
<feature type="transmembrane region" description="Helical" evidence="9">
    <location>
        <begin position="38"/>
        <end position="60"/>
    </location>
</feature>